<keyword evidence="1" id="KW-0175">Coiled coil</keyword>
<dbReference type="Pfam" id="PF13863">
    <property type="entry name" value="DUF4200"/>
    <property type="match status" value="1"/>
</dbReference>
<evidence type="ECO:0000313" key="5">
    <source>
        <dbReference type="Proteomes" id="UP000308267"/>
    </source>
</evidence>
<dbReference type="OrthoDB" id="6267507at2759"/>
<feature type="compositionally biased region" description="Polar residues" evidence="2">
    <location>
        <begin position="382"/>
        <end position="392"/>
    </location>
</feature>
<proteinExistence type="predicted"/>
<feature type="region of interest" description="Disordered" evidence="2">
    <location>
        <begin position="340"/>
        <end position="392"/>
    </location>
</feature>
<name>A0A4S2M1N5_OPIFE</name>
<evidence type="ECO:0000256" key="2">
    <source>
        <dbReference type="SAM" id="MobiDB-lite"/>
    </source>
</evidence>
<comment type="caution">
    <text evidence="4">The sequence shown here is derived from an EMBL/GenBank/DDBJ whole genome shotgun (WGS) entry which is preliminary data.</text>
</comment>
<protein>
    <recommendedName>
        <fullName evidence="3">DUF4200 domain-containing protein</fullName>
    </recommendedName>
</protein>
<gene>
    <name evidence="4" type="ORF">CRM22_003458</name>
</gene>
<feature type="coiled-coil region" evidence="1">
    <location>
        <begin position="146"/>
        <end position="173"/>
    </location>
</feature>
<accession>A0A4S2M1N5</accession>
<sequence length="392" mass="44946">MVSQASLSEFQTTDYQVSSVTTSGNPNSVACTASQAGSADLNLRKYAVGSRRTEPISQQYGPNYVTFVLKRKRLASVEHQNQLGSFSDEMTRFQDRRTKLNDRLGQFQTRCLNYHRFIIDNLNKSKRQEYLIRRNRDLRNSAITELESINEKIEAALIRRDELQSRLQRLRAYEELLIDTLKLFPKGYIRTNVPPADGLLYRIGILQNMQEASLRQLYEQQEAAEREARELLQAQSSASVELLARGSELKQVAHQWQKEQENLQKSLELYERDRERTIEECILFFTTIRALRNLAEKAATGLNSIQNHPIPNQQKASLQANFRLITRFVSVVSAIRDELNPQSRKSRYQSENTATHTTASSMQVSQTDQAPSEDITIKSEENTVSIASHKSQ</sequence>
<feature type="coiled-coil region" evidence="1">
    <location>
        <begin position="207"/>
        <end position="280"/>
    </location>
</feature>
<reference evidence="4 5" key="1">
    <citation type="journal article" date="2019" name="BMC Genomics">
        <title>New insights from Opisthorchis felineus genome: update on genomics of the epidemiologically important liver flukes.</title>
        <authorList>
            <person name="Ershov N.I."/>
            <person name="Mordvinov V.A."/>
            <person name="Prokhortchouk E.B."/>
            <person name="Pakharukova M.Y."/>
            <person name="Gunbin K.V."/>
            <person name="Ustyantsev K."/>
            <person name="Genaev M.A."/>
            <person name="Blinov A.G."/>
            <person name="Mazur A."/>
            <person name="Boulygina E."/>
            <person name="Tsygankova S."/>
            <person name="Khrameeva E."/>
            <person name="Chekanov N."/>
            <person name="Fan G."/>
            <person name="Xiao A."/>
            <person name="Zhang H."/>
            <person name="Xu X."/>
            <person name="Yang H."/>
            <person name="Solovyev V."/>
            <person name="Lee S.M."/>
            <person name="Liu X."/>
            <person name="Afonnikov D.A."/>
            <person name="Skryabin K.G."/>
        </authorList>
    </citation>
    <scope>NUCLEOTIDE SEQUENCE [LARGE SCALE GENOMIC DNA]</scope>
    <source>
        <strain evidence="4">AK-0245</strain>
        <tissue evidence="4">Whole organism</tissue>
    </source>
</reference>
<dbReference type="EMBL" id="SJOL01005688">
    <property type="protein sequence ID" value="TGZ69936.1"/>
    <property type="molecule type" value="Genomic_DNA"/>
</dbReference>
<dbReference type="InterPro" id="IPR025252">
    <property type="entry name" value="DUF4200"/>
</dbReference>
<feature type="domain" description="DUF4200" evidence="3">
    <location>
        <begin position="74"/>
        <end position="179"/>
    </location>
</feature>
<dbReference type="AlphaFoldDB" id="A0A4S2M1N5"/>
<feature type="compositionally biased region" description="Polar residues" evidence="2">
    <location>
        <begin position="349"/>
        <end position="370"/>
    </location>
</feature>
<organism evidence="4 5">
    <name type="scientific">Opisthorchis felineus</name>
    <dbReference type="NCBI Taxonomy" id="147828"/>
    <lineage>
        <taxon>Eukaryota</taxon>
        <taxon>Metazoa</taxon>
        <taxon>Spiralia</taxon>
        <taxon>Lophotrochozoa</taxon>
        <taxon>Platyhelminthes</taxon>
        <taxon>Trematoda</taxon>
        <taxon>Digenea</taxon>
        <taxon>Opisthorchiida</taxon>
        <taxon>Opisthorchiata</taxon>
        <taxon>Opisthorchiidae</taxon>
        <taxon>Opisthorchis</taxon>
    </lineage>
</organism>
<evidence type="ECO:0000259" key="3">
    <source>
        <dbReference type="Pfam" id="PF13863"/>
    </source>
</evidence>
<evidence type="ECO:0000313" key="4">
    <source>
        <dbReference type="EMBL" id="TGZ69936.1"/>
    </source>
</evidence>
<keyword evidence="5" id="KW-1185">Reference proteome</keyword>
<evidence type="ECO:0000256" key="1">
    <source>
        <dbReference type="SAM" id="Coils"/>
    </source>
</evidence>
<dbReference type="Proteomes" id="UP000308267">
    <property type="component" value="Unassembled WGS sequence"/>
</dbReference>